<dbReference type="Gene3D" id="1.20.1250.10">
    <property type="match status" value="1"/>
</dbReference>
<keyword evidence="1" id="KW-1015">Disulfide bond</keyword>
<dbReference type="GO" id="GO:0006955">
    <property type="term" value="P:immune response"/>
    <property type="evidence" value="ECO:0007669"/>
    <property type="project" value="InterPro"/>
</dbReference>
<accession>A0A8C3QNL9</accession>
<evidence type="ECO:0000313" key="4">
    <source>
        <dbReference type="Proteomes" id="UP000694396"/>
    </source>
</evidence>
<dbReference type="AlphaFoldDB" id="A0A8C3QNL9"/>
<proteinExistence type="inferred from homology"/>
<comment type="subcellular location">
    <subcellularLocation>
        <location evidence="1">Secreted</location>
    </subcellularLocation>
</comment>
<dbReference type="Proteomes" id="UP000694396">
    <property type="component" value="Unplaced"/>
</dbReference>
<reference evidence="3" key="1">
    <citation type="submission" date="2025-08" db="UniProtKB">
        <authorList>
            <consortium name="Ensembl"/>
        </authorList>
    </citation>
    <scope>IDENTIFICATION</scope>
</reference>
<feature type="compositionally biased region" description="Gly residues" evidence="2">
    <location>
        <begin position="57"/>
        <end position="85"/>
    </location>
</feature>
<feature type="region of interest" description="Disordered" evidence="2">
    <location>
        <begin position="1"/>
        <end position="90"/>
    </location>
</feature>
<evidence type="ECO:0000313" key="3">
    <source>
        <dbReference type="Ensembl" id="ENSCRFP00000008638.1"/>
    </source>
</evidence>
<feature type="compositionally biased region" description="Low complexity" evidence="2">
    <location>
        <begin position="14"/>
        <end position="56"/>
    </location>
</feature>
<name>A0A8C3QNL9_9PASS</name>
<dbReference type="Pfam" id="PF03039">
    <property type="entry name" value="IL12"/>
    <property type="match status" value="1"/>
</dbReference>
<keyword evidence="1" id="KW-0202">Cytokine</keyword>
<protein>
    <recommendedName>
        <fullName evidence="1">Interleukin-12 subunit alpha</fullName>
        <shortName evidence="1">IL-12A</shortName>
    </recommendedName>
</protein>
<reference evidence="3" key="2">
    <citation type="submission" date="2025-09" db="UniProtKB">
        <authorList>
            <consortium name="Ensembl"/>
        </authorList>
    </citation>
    <scope>IDENTIFICATION</scope>
</reference>
<sequence>MERSGSTGNGAGSSTGSSTGNTGSSSWNTGSGTGSGSRNTGSSTGSGTRTGSRNIGNGTGNGTGNNTGNGTGNNTGNGTGNGSGSGRAAPPGGTGRALLCLALLLLPPARALPTAVRRPLAQCLSRSWDLLEATNTSLHRLKVCGERDGAGFNCTFEEVDMEDITENQINTIRACMAEDPGPGNCPVLERSTFDEGKCLQGISEDLRAYRPHLRNLEDPQLLVALDALMEVRNPVHWMSSVSKRNQEIFKIFTLLMPTFNISNFILSLLMQQ</sequence>
<comment type="subunit">
    <text evidence="1">Heterodimer with IL12B; disulfide-linked. The heterodimer is known as interleukin IL-12.</text>
</comment>
<dbReference type="InterPro" id="IPR009079">
    <property type="entry name" value="4_helix_cytokine-like_core"/>
</dbReference>
<dbReference type="InterPro" id="IPR004281">
    <property type="entry name" value="IL-12_alpha"/>
</dbReference>
<dbReference type="GO" id="GO:0008083">
    <property type="term" value="F:growth factor activity"/>
    <property type="evidence" value="ECO:0007669"/>
    <property type="project" value="UniProtKB-KW"/>
</dbReference>
<dbReference type="GO" id="GO:0005125">
    <property type="term" value="F:cytokine activity"/>
    <property type="evidence" value="ECO:0007669"/>
    <property type="project" value="UniProtKB-KW"/>
</dbReference>
<dbReference type="SUPFAM" id="SSF47266">
    <property type="entry name" value="4-helical cytokines"/>
    <property type="match status" value="1"/>
</dbReference>
<evidence type="ECO:0000256" key="2">
    <source>
        <dbReference type="SAM" id="MobiDB-lite"/>
    </source>
</evidence>
<dbReference type="GO" id="GO:0005143">
    <property type="term" value="F:interleukin-12 receptor binding"/>
    <property type="evidence" value="ECO:0007669"/>
    <property type="project" value="InterPro"/>
</dbReference>
<gene>
    <name evidence="1" type="primary">IL12A</name>
</gene>
<organism evidence="3 4">
    <name type="scientific">Cyanoderma ruficeps</name>
    <name type="common">rufous-capped babbler</name>
    <dbReference type="NCBI Taxonomy" id="181631"/>
    <lineage>
        <taxon>Eukaryota</taxon>
        <taxon>Metazoa</taxon>
        <taxon>Chordata</taxon>
        <taxon>Craniata</taxon>
        <taxon>Vertebrata</taxon>
        <taxon>Euteleostomi</taxon>
        <taxon>Archelosauria</taxon>
        <taxon>Archosauria</taxon>
        <taxon>Dinosauria</taxon>
        <taxon>Saurischia</taxon>
        <taxon>Theropoda</taxon>
        <taxon>Coelurosauria</taxon>
        <taxon>Aves</taxon>
        <taxon>Neognathae</taxon>
        <taxon>Neoaves</taxon>
        <taxon>Telluraves</taxon>
        <taxon>Australaves</taxon>
        <taxon>Passeriformes</taxon>
        <taxon>Sylvioidea</taxon>
        <taxon>Timaliidae</taxon>
        <taxon>Cyanoderma</taxon>
    </lineage>
</organism>
<keyword evidence="1" id="KW-0964">Secreted</keyword>
<keyword evidence="4" id="KW-1185">Reference proteome</keyword>
<comment type="similarity">
    <text evidence="1">Belongs to the IL-6 superfamily.</text>
</comment>
<dbReference type="Ensembl" id="ENSCRFT00000008949.1">
    <property type="protein sequence ID" value="ENSCRFP00000008638.1"/>
    <property type="gene ID" value="ENSCRFG00000006774.1"/>
</dbReference>
<evidence type="ECO:0000256" key="1">
    <source>
        <dbReference type="RuleBase" id="RU363133"/>
    </source>
</evidence>
<dbReference type="GO" id="GO:0005615">
    <property type="term" value="C:extracellular space"/>
    <property type="evidence" value="ECO:0007669"/>
    <property type="project" value="UniProtKB-KW"/>
</dbReference>
<keyword evidence="1" id="KW-0339">Growth factor</keyword>